<keyword evidence="2" id="KW-0503">Monooxygenase</keyword>
<comment type="caution">
    <text evidence="2">The sequence shown here is derived from an EMBL/GenBank/DDBJ whole genome shotgun (WGS) entry which is preliminary data.</text>
</comment>
<keyword evidence="2" id="KW-0560">Oxidoreductase</keyword>
<feature type="domain" description="ABM" evidence="1">
    <location>
        <begin position="1"/>
        <end position="75"/>
    </location>
</feature>
<organism evidence="2 3">
    <name type="scientific">Neolewinella aquimaris</name>
    <dbReference type="NCBI Taxonomy" id="1835722"/>
    <lineage>
        <taxon>Bacteria</taxon>
        <taxon>Pseudomonadati</taxon>
        <taxon>Bacteroidota</taxon>
        <taxon>Saprospiria</taxon>
        <taxon>Saprospirales</taxon>
        <taxon>Lewinellaceae</taxon>
        <taxon>Neolewinella</taxon>
    </lineage>
</organism>
<dbReference type="Gene3D" id="3.30.70.100">
    <property type="match status" value="1"/>
</dbReference>
<dbReference type="AlphaFoldDB" id="A0A840ECB3"/>
<dbReference type="GO" id="GO:0004497">
    <property type="term" value="F:monooxygenase activity"/>
    <property type="evidence" value="ECO:0007669"/>
    <property type="project" value="UniProtKB-KW"/>
</dbReference>
<sequence>MVIEYIRYNIPSEQQESFVTAYRRAAAALDESTYCLGYELTHCEEDKTKFILRIRWTSTADHLNGFRKSPAFRGFLQHVRPYFNCIEEMNHYALTDVIAAKEN</sequence>
<keyword evidence="3" id="KW-1185">Reference proteome</keyword>
<dbReference type="InterPro" id="IPR007138">
    <property type="entry name" value="ABM_dom"/>
</dbReference>
<protein>
    <submittedName>
        <fullName evidence="2">Heme-degrading monooxygenase HmoA</fullName>
    </submittedName>
</protein>
<dbReference type="Pfam" id="PF03992">
    <property type="entry name" value="ABM"/>
    <property type="match status" value="1"/>
</dbReference>
<evidence type="ECO:0000313" key="2">
    <source>
        <dbReference type="EMBL" id="MBB4079439.1"/>
    </source>
</evidence>
<name>A0A840ECB3_9BACT</name>
<dbReference type="RefSeq" id="WP_183495681.1">
    <property type="nucleotide sequence ID" value="NZ_JACIFF010000004.1"/>
</dbReference>
<accession>A0A840ECB3</accession>
<dbReference type="Proteomes" id="UP000576209">
    <property type="component" value="Unassembled WGS sequence"/>
</dbReference>
<reference evidence="2 3" key="1">
    <citation type="submission" date="2020-08" db="EMBL/GenBank/DDBJ databases">
        <title>Genomic Encyclopedia of Type Strains, Phase IV (KMG-IV): sequencing the most valuable type-strain genomes for metagenomic binning, comparative biology and taxonomic classification.</title>
        <authorList>
            <person name="Goeker M."/>
        </authorList>
    </citation>
    <scope>NUCLEOTIDE SEQUENCE [LARGE SCALE GENOMIC DNA]</scope>
    <source>
        <strain evidence="2 3">DSM 105137</strain>
    </source>
</reference>
<dbReference type="EMBL" id="JACIFF010000004">
    <property type="protein sequence ID" value="MBB4079439.1"/>
    <property type="molecule type" value="Genomic_DNA"/>
</dbReference>
<dbReference type="SUPFAM" id="SSF54909">
    <property type="entry name" value="Dimeric alpha+beta barrel"/>
    <property type="match status" value="1"/>
</dbReference>
<gene>
    <name evidence="2" type="ORF">GGR28_002059</name>
</gene>
<evidence type="ECO:0000313" key="3">
    <source>
        <dbReference type="Proteomes" id="UP000576209"/>
    </source>
</evidence>
<evidence type="ECO:0000259" key="1">
    <source>
        <dbReference type="Pfam" id="PF03992"/>
    </source>
</evidence>
<dbReference type="InterPro" id="IPR011008">
    <property type="entry name" value="Dimeric_a/b-barrel"/>
</dbReference>
<proteinExistence type="predicted"/>